<dbReference type="AlphaFoldDB" id="A0A401TIR2"/>
<keyword evidence="3" id="KW-1185">Reference proteome</keyword>
<dbReference type="EMBL" id="BEZZ01086547">
    <property type="protein sequence ID" value="GCC42525.1"/>
    <property type="molecule type" value="Genomic_DNA"/>
</dbReference>
<dbReference type="STRING" id="137246.A0A401TIR2"/>
<dbReference type="OMA" id="RYVNARC"/>
<reference evidence="2 3" key="1">
    <citation type="journal article" date="2018" name="Nat. Ecol. Evol.">
        <title>Shark genomes provide insights into elasmobranch evolution and the origin of vertebrates.</title>
        <authorList>
            <person name="Hara Y"/>
            <person name="Yamaguchi K"/>
            <person name="Onimaru K"/>
            <person name="Kadota M"/>
            <person name="Koyanagi M"/>
            <person name="Keeley SD"/>
            <person name="Tatsumi K"/>
            <person name="Tanaka K"/>
            <person name="Motone F"/>
            <person name="Kageyama Y"/>
            <person name="Nozu R"/>
            <person name="Adachi N"/>
            <person name="Nishimura O"/>
            <person name="Nakagawa R"/>
            <person name="Tanegashima C"/>
            <person name="Kiyatake I"/>
            <person name="Matsumoto R"/>
            <person name="Murakumo K"/>
            <person name="Nishida K"/>
            <person name="Terakita A"/>
            <person name="Kuratani S"/>
            <person name="Sato K"/>
            <person name="Hyodo S Kuraku.S."/>
        </authorList>
    </citation>
    <scope>NUCLEOTIDE SEQUENCE [LARGE SCALE GENOMIC DNA]</scope>
</reference>
<dbReference type="OrthoDB" id="5555409at2759"/>
<accession>A0A401TIR2</accession>
<dbReference type="GO" id="GO:0003735">
    <property type="term" value="F:structural constituent of ribosome"/>
    <property type="evidence" value="ECO:0007669"/>
    <property type="project" value="InterPro"/>
</dbReference>
<dbReference type="InterPro" id="IPR054302">
    <property type="entry name" value="Ribosomal_bL9m_C"/>
</dbReference>
<protein>
    <recommendedName>
        <fullName evidence="1">Large ribosomal subunit protein bL9m C-terminal domain-containing protein</fullName>
    </recommendedName>
</protein>
<dbReference type="PANTHER" id="PTHR21368">
    <property type="entry name" value="50S RIBOSOMAL PROTEIN L9"/>
    <property type="match status" value="1"/>
</dbReference>
<dbReference type="GO" id="GO:0006412">
    <property type="term" value="P:translation"/>
    <property type="evidence" value="ECO:0007669"/>
    <property type="project" value="InterPro"/>
</dbReference>
<dbReference type="Pfam" id="PF22078">
    <property type="entry name" value="Ribosomal_bL9m_C"/>
    <property type="match status" value="1"/>
</dbReference>
<comment type="caution">
    <text evidence="2">The sequence shown here is derived from an EMBL/GenBank/DDBJ whole genome shotgun (WGS) entry which is preliminary data.</text>
</comment>
<feature type="non-terminal residue" evidence="2">
    <location>
        <position position="1"/>
    </location>
</feature>
<evidence type="ECO:0000313" key="3">
    <source>
        <dbReference type="Proteomes" id="UP000287033"/>
    </source>
</evidence>
<dbReference type="GO" id="GO:0005840">
    <property type="term" value="C:ribosome"/>
    <property type="evidence" value="ECO:0007669"/>
    <property type="project" value="InterPro"/>
</dbReference>
<organism evidence="2 3">
    <name type="scientific">Chiloscyllium punctatum</name>
    <name type="common">Brownbanded bambooshark</name>
    <name type="synonym">Hemiscyllium punctatum</name>
    <dbReference type="NCBI Taxonomy" id="137246"/>
    <lineage>
        <taxon>Eukaryota</taxon>
        <taxon>Metazoa</taxon>
        <taxon>Chordata</taxon>
        <taxon>Craniata</taxon>
        <taxon>Vertebrata</taxon>
        <taxon>Chondrichthyes</taxon>
        <taxon>Elasmobranchii</taxon>
        <taxon>Galeomorphii</taxon>
        <taxon>Galeoidea</taxon>
        <taxon>Orectolobiformes</taxon>
        <taxon>Hemiscylliidae</taxon>
        <taxon>Chiloscyllium</taxon>
    </lineage>
</organism>
<evidence type="ECO:0000259" key="1">
    <source>
        <dbReference type="Pfam" id="PF22078"/>
    </source>
</evidence>
<gene>
    <name evidence="2" type="ORF">chiPu_0026752</name>
</gene>
<feature type="domain" description="Large ribosomal subunit protein bL9m C-terminal" evidence="1">
    <location>
        <begin position="37"/>
        <end position="99"/>
    </location>
</feature>
<name>A0A401TIR2_CHIPU</name>
<evidence type="ECO:0000313" key="2">
    <source>
        <dbReference type="EMBL" id="GCC42525.1"/>
    </source>
</evidence>
<feature type="non-terminal residue" evidence="2">
    <location>
        <position position="99"/>
    </location>
</feature>
<proteinExistence type="predicted"/>
<sequence length="99" mass="11405">VGGSSELCVPRNPLYLSGRRYVNARCVRELPGVGAFQTVQFLKDSVLTVRMKNNVKWELTKELVCRHFLKELRVSVPQEALRIPGEPITRWGEYWCEVT</sequence>
<dbReference type="Proteomes" id="UP000287033">
    <property type="component" value="Unassembled WGS sequence"/>
</dbReference>
<dbReference type="InterPro" id="IPR000244">
    <property type="entry name" value="Ribosomal_bL9"/>
</dbReference>